<keyword evidence="1" id="KW-0378">Hydrolase</keyword>
<feature type="region of interest" description="Disordered" evidence="2">
    <location>
        <begin position="210"/>
        <end position="263"/>
    </location>
</feature>
<dbReference type="InterPro" id="IPR057023">
    <property type="entry name" value="PTP-SAK"/>
</dbReference>
<dbReference type="GO" id="GO:0016791">
    <property type="term" value="F:phosphatase activity"/>
    <property type="evidence" value="ECO:0007669"/>
    <property type="project" value="UniProtKB-ARBA"/>
</dbReference>
<protein>
    <submittedName>
        <fullName evidence="4">Cyclin-dependent kinase inhibitor 3</fullName>
    </submittedName>
</protein>
<evidence type="ECO:0000259" key="3">
    <source>
        <dbReference type="PROSITE" id="PS50056"/>
    </source>
</evidence>
<dbReference type="CDD" id="cd14505">
    <property type="entry name" value="CDKN3-like"/>
    <property type="match status" value="1"/>
</dbReference>
<proteinExistence type="predicted"/>
<feature type="compositionally biased region" description="Gly residues" evidence="2">
    <location>
        <begin position="231"/>
        <end position="254"/>
    </location>
</feature>
<dbReference type="Gene3D" id="3.90.190.10">
    <property type="entry name" value="Protein tyrosine phosphatase superfamily"/>
    <property type="match status" value="1"/>
</dbReference>
<dbReference type="OrthoDB" id="266663at2759"/>
<name>A0A9W6BG17_9CHLO</name>
<keyword evidence="5" id="KW-1185">Reference proteome</keyword>
<feature type="region of interest" description="Disordered" evidence="2">
    <location>
        <begin position="1"/>
        <end position="29"/>
    </location>
</feature>
<dbReference type="Proteomes" id="UP001165080">
    <property type="component" value="Unassembled WGS sequence"/>
</dbReference>
<gene>
    <name evidence="4" type="primary">PLEST008534</name>
    <name evidence="4" type="ORF">PLESTB_000447900</name>
</gene>
<dbReference type="InterPro" id="IPR000387">
    <property type="entry name" value="Tyr_Pase_dom"/>
</dbReference>
<dbReference type="SUPFAM" id="SSF52799">
    <property type="entry name" value="(Phosphotyrosine protein) phosphatases II"/>
    <property type="match status" value="1"/>
</dbReference>
<evidence type="ECO:0000256" key="1">
    <source>
        <dbReference type="ARBA" id="ARBA00022801"/>
    </source>
</evidence>
<dbReference type="AlphaFoldDB" id="A0A9W6BG17"/>
<dbReference type="PANTHER" id="PTHR23339">
    <property type="entry name" value="TYROSINE SPECIFIC PROTEIN PHOSPHATASE AND DUAL SPECIFICITY PROTEIN PHOSPHATASE"/>
    <property type="match status" value="1"/>
</dbReference>
<organism evidence="4 5">
    <name type="scientific">Pleodorina starrii</name>
    <dbReference type="NCBI Taxonomy" id="330485"/>
    <lineage>
        <taxon>Eukaryota</taxon>
        <taxon>Viridiplantae</taxon>
        <taxon>Chlorophyta</taxon>
        <taxon>core chlorophytes</taxon>
        <taxon>Chlorophyceae</taxon>
        <taxon>CS clade</taxon>
        <taxon>Chlamydomonadales</taxon>
        <taxon>Volvocaceae</taxon>
        <taxon>Pleodorina</taxon>
    </lineage>
</organism>
<evidence type="ECO:0000256" key="2">
    <source>
        <dbReference type="SAM" id="MobiDB-lite"/>
    </source>
</evidence>
<dbReference type="InterPro" id="IPR050561">
    <property type="entry name" value="PTP"/>
</dbReference>
<dbReference type="PROSITE" id="PS50056">
    <property type="entry name" value="TYR_PHOSPHATASE_2"/>
    <property type="match status" value="1"/>
</dbReference>
<accession>A0A9W6BG17</accession>
<dbReference type="InterPro" id="IPR029021">
    <property type="entry name" value="Prot-tyrosine_phosphatase-like"/>
</dbReference>
<feature type="compositionally biased region" description="Low complexity" evidence="2">
    <location>
        <begin position="10"/>
        <end position="23"/>
    </location>
</feature>
<dbReference type="EMBL" id="BRXU01000004">
    <property type="protein sequence ID" value="GLC50932.1"/>
    <property type="molecule type" value="Genomic_DNA"/>
</dbReference>
<evidence type="ECO:0000313" key="5">
    <source>
        <dbReference type="Proteomes" id="UP001165080"/>
    </source>
</evidence>
<feature type="domain" description="Tyrosine specific protein phosphatases" evidence="3">
    <location>
        <begin position="142"/>
        <end position="197"/>
    </location>
</feature>
<sequence length="263" mass="27066">MRGNLDLQNSTSSTSSKGPSPKVVDSESHPLTVSWIPPCDTAAGGRLGLTYCPGKHILARDGTRYCRDVRADLARLRQVHGTHAVVCLLPEAELRYLKVRDYGSRVAEHGMEYLQLPIIEMAAPSDMRLAAAAVDWAAAHVQAGRTVVMHCKGGVGRAGLMAACVLLRLGVCGSAAEAIATVRRHRRGAVESRRQEDFVAAYCGSLAAERPGPGHVPANGGGKGAERPEGGSQGPGGSGGEPAAAGGGGDGSGGEVKEQGGEG</sequence>
<dbReference type="FunFam" id="3.90.190.10:FF:000157">
    <property type="entry name" value="Protein-tyrosine phosphatase"/>
    <property type="match status" value="1"/>
</dbReference>
<reference evidence="4 5" key="1">
    <citation type="journal article" date="2023" name="Commun. Biol.">
        <title>Reorganization of the ancestral sex-determining regions during the evolution of trioecy in Pleodorina starrii.</title>
        <authorList>
            <person name="Takahashi K."/>
            <person name="Suzuki S."/>
            <person name="Kawai-Toyooka H."/>
            <person name="Yamamoto K."/>
            <person name="Hamaji T."/>
            <person name="Ootsuki R."/>
            <person name="Yamaguchi H."/>
            <person name="Kawachi M."/>
            <person name="Higashiyama T."/>
            <person name="Nozaki H."/>
        </authorList>
    </citation>
    <scope>NUCLEOTIDE SEQUENCE [LARGE SCALE GENOMIC DNA]</scope>
    <source>
        <strain evidence="4 5">NIES-4479</strain>
    </source>
</reference>
<comment type="caution">
    <text evidence="4">The sequence shown here is derived from an EMBL/GenBank/DDBJ whole genome shotgun (WGS) entry which is preliminary data.</text>
</comment>
<evidence type="ECO:0000313" key="4">
    <source>
        <dbReference type="EMBL" id="GLC50932.1"/>
    </source>
</evidence>
<dbReference type="Pfam" id="PF22784">
    <property type="entry name" value="PTP-SAK"/>
    <property type="match status" value="1"/>
</dbReference>